<dbReference type="Pfam" id="PF01966">
    <property type="entry name" value="HD"/>
    <property type="match status" value="1"/>
</dbReference>
<dbReference type="AlphaFoldDB" id="A0A4Y7WKW6"/>
<organism evidence="2 3">
    <name type="scientific">Shouchella lehensis</name>
    <dbReference type="NCBI Taxonomy" id="300825"/>
    <lineage>
        <taxon>Bacteria</taxon>
        <taxon>Bacillati</taxon>
        <taxon>Bacillota</taxon>
        <taxon>Bacilli</taxon>
        <taxon>Bacillales</taxon>
        <taxon>Bacillaceae</taxon>
        <taxon>Shouchella</taxon>
    </lineage>
</organism>
<accession>A0A4Y7WKW6</accession>
<reference evidence="2 3" key="1">
    <citation type="submission" date="2019-03" db="EMBL/GenBank/DDBJ databases">
        <authorList>
            <person name="Liu G."/>
        </authorList>
    </citation>
    <scope>NUCLEOTIDE SEQUENCE [LARGE SCALE GENOMIC DNA]</scope>
    <source>
        <strain evidence="2 3">DSM 19099</strain>
    </source>
</reference>
<dbReference type="SUPFAM" id="SSF109604">
    <property type="entry name" value="HD-domain/PDEase-like"/>
    <property type="match status" value="1"/>
</dbReference>
<dbReference type="EMBL" id="SNUX01000002">
    <property type="protein sequence ID" value="TES49208.1"/>
    <property type="molecule type" value="Genomic_DNA"/>
</dbReference>
<name>A0A4Y7WKW6_9BACI</name>
<sequence length="314" mass="36100">MIINEPLYPDICMLPWEKALFQTRSVKRLKYLAHYGAGSLVSPVTHSRFEHTVGVWKLTAWFFHEDRALRAAAILHDIGHLPFSHAVERTLGYNHHELTEKLIQSEEICTILRDNKIRVEDVVACLNQENGLTGTRDIIGLDHVDSFLRDMYMMGGLDRLPKEVLPFMKCTKAGVEADETTCSFIMDCMVNDHRLFLSPLLLAADQLLAKAVHRYCETYNDASIYLLTDDELLSVLKQSQIKEVEELLDVLLYRTETLSFSETLTGEGLLLNVKKIYNKAPLYNGKSYVETKDGTMKIRQLQKLEKTYTVKWKR</sequence>
<feature type="domain" description="HD/PDEase" evidence="1">
    <location>
        <begin position="44"/>
        <end position="120"/>
    </location>
</feature>
<protein>
    <submittedName>
        <fullName evidence="2">HD domain-containing protein</fullName>
    </submittedName>
</protein>
<evidence type="ECO:0000313" key="2">
    <source>
        <dbReference type="EMBL" id="TES49208.1"/>
    </source>
</evidence>
<dbReference type="SMART" id="SM00471">
    <property type="entry name" value="HDc"/>
    <property type="match status" value="1"/>
</dbReference>
<dbReference type="GO" id="GO:0006203">
    <property type="term" value="P:dGTP catabolic process"/>
    <property type="evidence" value="ECO:0007669"/>
    <property type="project" value="TreeGrafter"/>
</dbReference>
<dbReference type="InterPro" id="IPR050135">
    <property type="entry name" value="dGTPase-like"/>
</dbReference>
<evidence type="ECO:0000313" key="3">
    <source>
        <dbReference type="Proteomes" id="UP000298210"/>
    </source>
</evidence>
<dbReference type="CDD" id="cd00077">
    <property type="entry name" value="HDc"/>
    <property type="match status" value="1"/>
</dbReference>
<dbReference type="Gene3D" id="1.10.3210.10">
    <property type="entry name" value="Hypothetical protein af1432"/>
    <property type="match status" value="1"/>
</dbReference>
<dbReference type="GO" id="GO:0008832">
    <property type="term" value="F:dGTPase activity"/>
    <property type="evidence" value="ECO:0007669"/>
    <property type="project" value="TreeGrafter"/>
</dbReference>
<dbReference type="PANTHER" id="PTHR11373">
    <property type="entry name" value="DEOXYNUCLEOSIDE TRIPHOSPHATE TRIPHOSPHOHYDROLASE"/>
    <property type="match status" value="1"/>
</dbReference>
<comment type="caution">
    <text evidence="2">The sequence shown here is derived from an EMBL/GenBank/DDBJ whole genome shotgun (WGS) entry which is preliminary data.</text>
</comment>
<dbReference type="InterPro" id="IPR006674">
    <property type="entry name" value="HD_domain"/>
</dbReference>
<dbReference type="Proteomes" id="UP000298210">
    <property type="component" value="Unassembled WGS sequence"/>
</dbReference>
<evidence type="ECO:0000259" key="1">
    <source>
        <dbReference type="SMART" id="SM00471"/>
    </source>
</evidence>
<dbReference type="PANTHER" id="PTHR11373:SF4">
    <property type="entry name" value="DEOXYNUCLEOSIDE TRIPHOSPHATE TRIPHOSPHOHYDROLASE SAMHD1"/>
    <property type="match status" value="1"/>
</dbReference>
<gene>
    <name evidence="2" type="ORF">E2L03_06965</name>
</gene>
<proteinExistence type="predicted"/>
<dbReference type="RefSeq" id="WP_124741132.1">
    <property type="nucleotide sequence ID" value="NZ_LDIM01000006.1"/>
</dbReference>
<dbReference type="InterPro" id="IPR003607">
    <property type="entry name" value="HD/PDEase_dom"/>
</dbReference>